<dbReference type="Proteomes" id="UP001523566">
    <property type="component" value="Unassembled WGS sequence"/>
</dbReference>
<proteinExistence type="predicted"/>
<feature type="domain" description="HTH lacI-type" evidence="5">
    <location>
        <begin position="4"/>
        <end position="58"/>
    </location>
</feature>
<keyword evidence="3" id="KW-0238">DNA-binding</keyword>
<dbReference type="EMBL" id="JAMZFW010000013">
    <property type="protein sequence ID" value="MCP1102688.1"/>
    <property type="molecule type" value="Genomic_DNA"/>
</dbReference>
<dbReference type="RefSeq" id="WP_262066475.1">
    <property type="nucleotide sequence ID" value="NZ_JAMXOD010000013.1"/>
</dbReference>
<evidence type="ECO:0000256" key="3">
    <source>
        <dbReference type="ARBA" id="ARBA00023125"/>
    </source>
</evidence>
<organism evidence="6 7">
    <name type="scientific">Aequitasia blattaphilus</name>
    <dbReference type="NCBI Taxonomy" id="2949332"/>
    <lineage>
        <taxon>Bacteria</taxon>
        <taxon>Bacillati</taxon>
        <taxon>Bacillota</taxon>
        <taxon>Clostridia</taxon>
        <taxon>Lachnospirales</taxon>
        <taxon>Lachnospiraceae</taxon>
        <taxon>Aequitasia</taxon>
    </lineage>
</organism>
<dbReference type="Pfam" id="PF00356">
    <property type="entry name" value="LacI"/>
    <property type="match status" value="1"/>
</dbReference>
<keyword evidence="7" id="KW-1185">Reference proteome</keyword>
<dbReference type="CDD" id="cd01392">
    <property type="entry name" value="HTH_LacI"/>
    <property type="match status" value="1"/>
</dbReference>
<dbReference type="SUPFAM" id="SSF47413">
    <property type="entry name" value="lambda repressor-like DNA-binding domains"/>
    <property type="match status" value="1"/>
</dbReference>
<gene>
    <name evidence="6" type="ORF">NK125_09695</name>
</gene>
<name>A0ABT1EA30_9FIRM</name>
<dbReference type="SUPFAM" id="SSF53822">
    <property type="entry name" value="Periplasmic binding protein-like I"/>
    <property type="match status" value="1"/>
</dbReference>
<dbReference type="SMART" id="SM00354">
    <property type="entry name" value="HTH_LACI"/>
    <property type="match status" value="1"/>
</dbReference>
<dbReference type="Gene3D" id="3.40.50.2300">
    <property type="match status" value="2"/>
</dbReference>
<evidence type="ECO:0000313" key="7">
    <source>
        <dbReference type="Proteomes" id="UP001523566"/>
    </source>
</evidence>
<dbReference type="InterPro" id="IPR010982">
    <property type="entry name" value="Lambda_DNA-bd_dom_sf"/>
</dbReference>
<evidence type="ECO:0000256" key="1">
    <source>
        <dbReference type="ARBA" id="ARBA00022491"/>
    </source>
</evidence>
<dbReference type="Gene3D" id="1.10.260.40">
    <property type="entry name" value="lambda repressor-like DNA-binding domains"/>
    <property type="match status" value="1"/>
</dbReference>
<evidence type="ECO:0000259" key="5">
    <source>
        <dbReference type="PROSITE" id="PS50932"/>
    </source>
</evidence>
<evidence type="ECO:0000256" key="2">
    <source>
        <dbReference type="ARBA" id="ARBA00023015"/>
    </source>
</evidence>
<dbReference type="PRINTS" id="PR00036">
    <property type="entry name" value="HTHLACI"/>
</dbReference>
<dbReference type="InterPro" id="IPR000843">
    <property type="entry name" value="HTH_LacI"/>
</dbReference>
<evidence type="ECO:0000256" key="4">
    <source>
        <dbReference type="ARBA" id="ARBA00023163"/>
    </source>
</evidence>
<dbReference type="InterPro" id="IPR001761">
    <property type="entry name" value="Peripla_BP/Lac1_sug-bd_dom"/>
</dbReference>
<keyword evidence="1" id="KW-0678">Repressor</keyword>
<dbReference type="PROSITE" id="PS00356">
    <property type="entry name" value="HTH_LACI_1"/>
    <property type="match status" value="1"/>
</dbReference>
<dbReference type="CDD" id="cd06267">
    <property type="entry name" value="PBP1_LacI_sugar_binding-like"/>
    <property type="match status" value="1"/>
</dbReference>
<accession>A0ABT1EA30</accession>
<keyword evidence="2" id="KW-0805">Transcription regulation</keyword>
<dbReference type="PANTHER" id="PTHR30146">
    <property type="entry name" value="LACI-RELATED TRANSCRIPTIONAL REPRESSOR"/>
    <property type="match status" value="1"/>
</dbReference>
<dbReference type="InterPro" id="IPR028082">
    <property type="entry name" value="Peripla_BP_I"/>
</dbReference>
<dbReference type="Pfam" id="PF00532">
    <property type="entry name" value="Peripla_BP_1"/>
    <property type="match status" value="1"/>
</dbReference>
<reference evidence="6 7" key="1">
    <citation type="journal article" date="2022" name="Genome Biol. Evol.">
        <title>Host diet, physiology and behaviors set the stage for Lachnospiraceae cladogenesis.</title>
        <authorList>
            <person name="Vera-Ponce De Leon A."/>
            <person name="Schneider M."/>
            <person name="Jahnes B.C."/>
            <person name="Sadowski V."/>
            <person name="Camuy-Velez L.A."/>
            <person name="Duan J."/>
            <person name="Sabree Z.L."/>
        </authorList>
    </citation>
    <scope>NUCLEOTIDE SEQUENCE [LARGE SCALE GENOMIC DNA]</scope>
    <source>
        <strain evidence="6 7">PAL113</strain>
    </source>
</reference>
<keyword evidence="4" id="KW-0804">Transcription</keyword>
<sequence length="343" mass="38649">MGETTIDDIAKEAGVSKATVSRVINNSSSVAPDTREKIQAIIDKRHYSPSAVARGLSKRTSSTIGVVVPEVDNPFFGEILRGVTEIIDRNNLSLICCNSDDDSKKDYKALEMLKENRVRGLLYTPATDYSDKKQKKRLEKLLNEIDTPVVLLDRKIGLDFDGVYFDDRQGIYDATQALIKGGHTKIGIINGTLDRVLARIRQDGYLEALRDAGIEPEERYMFFGDFRMGTSYKLSSQLLSMEDRPTAVLTCNNRTSMGFFKALFERGESMPKDIVCIGLDRIEALELFQTDFVYIKRDAFKMGRKAMELLISRMAFPDKPISSIILDAPLSREDAESLKRFKK</sequence>
<comment type="caution">
    <text evidence="6">The sequence shown here is derived from an EMBL/GenBank/DDBJ whole genome shotgun (WGS) entry which is preliminary data.</text>
</comment>
<protein>
    <submittedName>
        <fullName evidence="6">LacI family transcriptional regulator</fullName>
    </submittedName>
</protein>
<evidence type="ECO:0000313" key="6">
    <source>
        <dbReference type="EMBL" id="MCP1102688.1"/>
    </source>
</evidence>
<dbReference type="PROSITE" id="PS50932">
    <property type="entry name" value="HTH_LACI_2"/>
    <property type="match status" value="1"/>
</dbReference>
<dbReference type="PANTHER" id="PTHR30146:SF148">
    <property type="entry name" value="HTH-TYPE TRANSCRIPTIONAL REPRESSOR PURR-RELATED"/>
    <property type="match status" value="1"/>
</dbReference>